<evidence type="ECO:0000313" key="1">
    <source>
        <dbReference type="EMBL" id="AJW29296.1"/>
    </source>
</evidence>
<accession>A0A0D4ZZD7</accession>
<geneLocation type="plasmid" evidence="1">
    <name>201</name>
</geneLocation>
<sequence length="66" mass="7357">MDGLRAALVVFMVLAFSESRNAQPPGRTHYRIESVPRARGVPHRNPGLFAREKLARMVAEAQKSNP</sequence>
<dbReference type="EMBL" id="KM017070">
    <property type="protein sequence ID" value="AJW29296.1"/>
    <property type="molecule type" value="Genomic_DNA"/>
</dbReference>
<name>A0A0D4ZZD7_9SPHN</name>
<reference evidence="1" key="1">
    <citation type="submission" date="2014-06" db="EMBL/GenBank/DDBJ databases">
        <title>Molecular and ecological studies on carbamate pesticide degrading bacteria isolated from agricultural soils.</title>
        <authorList>
            <person name="Kim D.-U."/>
            <person name="Ka J.-O."/>
        </authorList>
    </citation>
    <scope>NUCLEOTIDE SEQUENCE</scope>
    <source>
        <strain evidence="1">NS2</strain>
        <plasmid evidence="1">201</plasmid>
    </source>
</reference>
<dbReference type="AlphaFoldDB" id="A0A0D4ZZD7"/>
<protein>
    <submittedName>
        <fullName evidence="1">Uncharacterized protein</fullName>
    </submittedName>
</protein>
<organism evidence="1">
    <name type="scientific">Sphingomonas sp. NS2</name>
    <dbReference type="NCBI Taxonomy" id="908605"/>
    <lineage>
        <taxon>Bacteria</taxon>
        <taxon>Pseudomonadati</taxon>
        <taxon>Pseudomonadota</taxon>
        <taxon>Alphaproteobacteria</taxon>
        <taxon>Sphingomonadales</taxon>
        <taxon>Sphingomonadaceae</taxon>
        <taxon>Sphingomonas</taxon>
    </lineage>
</organism>
<proteinExistence type="predicted"/>
<gene>
    <name evidence="1" type="ORF">plasmid201_108</name>
</gene>
<keyword evidence="1" id="KW-0614">Plasmid</keyword>